<feature type="compositionally biased region" description="Basic and acidic residues" evidence="5">
    <location>
        <begin position="190"/>
        <end position="199"/>
    </location>
</feature>
<dbReference type="SUPFAM" id="SSF57903">
    <property type="entry name" value="FYVE/PHD zinc finger"/>
    <property type="match status" value="2"/>
</dbReference>
<dbReference type="PANTHER" id="PTHR47672">
    <property type="entry name" value="E3 UBIQUITIN-PROTEIN LIGASE SNT2"/>
    <property type="match status" value="1"/>
</dbReference>
<dbReference type="PROSITE" id="PS50081">
    <property type="entry name" value="ZF_DAG_PE_2"/>
    <property type="match status" value="1"/>
</dbReference>
<keyword evidence="3" id="KW-0862">Zinc</keyword>
<reference evidence="8" key="1">
    <citation type="submission" date="2021-01" db="EMBL/GenBank/DDBJ databases">
        <title>Metabolic potential, ecology and presence of endohyphal bacteria is reflected in genomic diversity of Mucoromycotina.</title>
        <authorList>
            <person name="Muszewska A."/>
            <person name="Okrasinska A."/>
            <person name="Steczkiewicz K."/>
            <person name="Drgas O."/>
            <person name="Orlowska M."/>
            <person name="Perlinska-Lenart U."/>
            <person name="Aleksandrzak-Piekarczyk T."/>
            <person name="Szatraj K."/>
            <person name="Zielenkiewicz U."/>
            <person name="Pilsyk S."/>
            <person name="Malc E."/>
            <person name="Mieczkowski P."/>
            <person name="Kruszewska J.S."/>
            <person name="Biernat P."/>
            <person name="Pawlowska J."/>
        </authorList>
    </citation>
    <scope>NUCLEOTIDE SEQUENCE</scope>
    <source>
        <strain evidence="8">WA0000018081</strain>
    </source>
</reference>
<dbReference type="Pfam" id="PF13832">
    <property type="entry name" value="zf-HC5HC2H_2"/>
    <property type="match status" value="1"/>
</dbReference>
<dbReference type="InterPro" id="IPR013083">
    <property type="entry name" value="Znf_RING/FYVE/PHD"/>
</dbReference>
<dbReference type="InterPro" id="IPR002219">
    <property type="entry name" value="PKC_DAG/PE"/>
</dbReference>
<evidence type="ECO:0000256" key="3">
    <source>
        <dbReference type="ARBA" id="ARBA00022833"/>
    </source>
</evidence>
<evidence type="ECO:0000313" key="8">
    <source>
        <dbReference type="EMBL" id="KAG2231476.1"/>
    </source>
</evidence>
<dbReference type="InterPro" id="IPR019787">
    <property type="entry name" value="Znf_PHD-finger"/>
</dbReference>
<dbReference type="EMBL" id="JAEPRE010000149">
    <property type="protein sequence ID" value="KAG2231476.1"/>
    <property type="molecule type" value="Genomic_DNA"/>
</dbReference>
<organism evidence="8 9">
    <name type="scientific">Thamnidium elegans</name>
    <dbReference type="NCBI Taxonomy" id="101142"/>
    <lineage>
        <taxon>Eukaryota</taxon>
        <taxon>Fungi</taxon>
        <taxon>Fungi incertae sedis</taxon>
        <taxon>Mucoromycota</taxon>
        <taxon>Mucoromycotina</taxon>
        <taxon>Mucoromycetes</taxon>
        <taxon>Mucorales</taxon>
        <taxon>Mucorineae</taxon>
        <taxon>Mucoraceae</taxon>
        <taxon>Thamnidium</taxon>
    </lineage>
</organism>
<evidence type="ECO:0000313" key="9">
    <source>
        <dbReference type="Proteomes" id="UP000613177"/>
    </source>
</evidence>
<accession>A0A8H7SM03</accession>
<dbReference type="InterPro" id="IPR011011">
    <property type="entry name" value="Znf_FYVE_PHD"/>
</dbReference>
<evidence type="ECO:0000256" key="4">
    <source>
        <dbReference type="PROSITE-ProRule" id="PRU00146"/>
    </source>
</evidence>
<sequence length="859" mass="98327">MRPTEVLPTVDNNIRCTSLPPSHVVSFGPLYEDMQQTEHFEREYQYLILQSIPPLIRYQPPMPSRVGVIPSSIKRSPLIPATHETTTLTHHFEPSVPTTKENNMSVFSGPHFLPEKYSIKPMVAFRQSYFVPTYKVDTPSRYYAAPHIQHYFQAALQDGSYFETHSDYSADDPVNFRHAYNLSQPSNSLDSHEKEKSTHPESTTTKPNLDPNRYNHLNQPSHRPVHRNTYRPISSRPILLNRADSIRRPDPQPSTQFTYSGPSAFDSIPLETTRQESSPTESSSDFMPYEEPALPPPARKWHKPVSISSESTSEDDSDVSSNITNHNKGKQPESTDSTPKRKSAVYSPSPDIIKKRKISSDIPTKMEAIEELRQLGKFIKLWTQKDAEVCCVCFEDVTTQSNPLVYCDNALCEVIVHKNCYKIKSNIANSEHWYCDRCRPSNESFYGIEWVHMICAKNLTGPSGFTYQPKTHDYRMSIRNHIPIQRFLDSCMYCTDPMFAQFGAKLKCRYCPQLFHVTCAGKNGYWCFNKDAVLACAEHAIVTSTKSSPRRLALAFEKWISKRDVHLMDQFNITHAGIQIETWKKVLKKAPFIPDNDLMDQSFKLFFDRIKCHTVDNAKRKYMEFVDFLLNEFCRSYSSSYILKVNGLFLKKNFYHSPVNRYVPPKGAFSICEDTESPKKKLEKSSGNEATPKLILYANSPKISSTNNKKPSTSNEPKVTANSQPTTPTAPKPKRSEEQPIVVPSPDLICFICGQHEFPKVTWDSFAFTEDYVEHLKATSHQRKLGHTGTGNFWDPRVFIQCAECHLKVHCGCPNPPIKKYPQKFQSFVCIHCDTKGEEVSLKNDFHRRRGTTGINYKV</sequence>
<dbReference type="PANTHER" id="PTHR47672:SF1">
    <property type="entry name" value="E3 UBIQUITIN-PROTEIN LIGASE SNT2"/>
    <property type="match status" value="1"/>
</dbReference>
<dbReference type="Gene3D" id="3.30.40.10">
    <property type="entry name" value="Zinc/RING finger domain, C3HC4 (zinc finger)"/>
    <property type="match status" value="2"/>
</dbReference>
<dbReference type="PROSITE" id="PS01359">
    <property type="entry name" value="ZF_PHD_1"/>
    <property type="match status" value="1"/>
</dbReference>
<feature type="domain" description="Phorbol-ester/DAG-type" evidence="7">
    <location>
        <begin position="471"/>
        <end position="527"/>
    </location>
</feature>
<dbReference type="SMART" id="SM00249">
    <property type="entry name" value="PHD"/>
    <property type="match status" value="3"/>
</dbReference>
<evidence type="ECO:0000259" key="7">
    <source>
        <dbReference type="PROSITE" id="PS50081"/>
    </source>
</evidence>
<evidence type="ECO:0000256" key="5">
    <source>
        <dbReference type="SAM" id="MobiDB-lite"/>
    </source>
</evidence>
<dbReference type="InterPro" id="IPR029617">
    <property type="entry name" value="Snt2"/>
</dbReference>
<keyword evidence="1" id="KW-0479">Metal-binding</keyword>
<evidence type="ECO:0000259" key="6">
    <source>
        <dbReference type="PROSITE" id="PS50016"/>
    </source>
</evidence>
<gene>
    <name evidence="8" type="ORF">INT48_008804</name>
</gene>
<name>A0A8H7SM03_9FUNG</name>
<keyword evidence="9" id="KW-1185">Reference proteome</keyword>
<dbReference type="InterPro" id="IPR019786">
    <property type="entry name" value="Zinc_finger_PHD-type_CS"/>
</dbReference>
<dbReference type="GO" id="GO:0036205">
    <property type="term" value="P:histone catabolic process"/>
    <property type="evidence" value="ECO:0007669"/>
    <property type="project" value="TreeGrafter"/>
</dbReference>
<feature type="compositionally biased region" description="Low complexity" evidence="5">
    <location>
        <begin position="702"/>
        <end position="715"/>
    </location>
</feature>
<dbReference type="Pfam" id="PF13831">
    <property type="entry name" value="PHD_2"/>
    <property type="match status" value="1"/>
</dbReference>
<evidence type="ECO:0000256" key="2">
    <source>
        <dbReference type="ARBA" id="ARBA00022771"/>
    </source>
</evidence>
<dbReference type="AlphaFoldDB" id="A0A8H7SM03"/>
<feature type="compositionally biased region" description="Polar residues" evidence="5">
    <location>
        <begin position="322"/>
        <end position="337"/>
    </location>
</feature>
<dbReference type="InterPro" id="IPR001965">
    <property type="entry name" value="Znf_PHD"/>
</dbReference>
<dbReference type="PROSITE" id="PS50016">
    <property type="entry name" value="ZF_PHD_2"/>
    <property type="match status" value="1"/>
</dbReference>
<evidence type="ECO:0008006" key="10">
    <source>
        <dbReference type="Google" id="ProtNLM"/>
    </source>
</evidence>
<protein>
    <recommendedName>
        <fullName evidence="10">PHD-type domain-containing protein</fullName>
    </recommendedName>
</protein>
<evidence type="ECO:0000256" key="1">
    <source>
        <dbReference type="ARBA" id="ARBA00022723"/>
    </source>
</evidence>
<dbReference type="GO" id="GO:0008270">
    <property type="term" value="F:zinc ion binding"/>
    <property type="evidence" value="ECO:0007669"/>
    <property type="project" value="UniProtKB-KW"/>
</dbReference>
<feature type="domain" description="PHD-type" evidence="6">
    <location>
        <begin position="387"/>
        <end position="441"/>
    </location>
</feature>
<dbReference type="Proteomes" id="UP000613177">
    <property type="component" value="Unassembled WGS sequence"/>
</dbReference>
<feature type="region of interest" description="Disordered" evidence="5">
    <location>
        <begin position="179"/>
        <end position="347"/>
    </location>
</feature>
<keyword evidence="2 4" id="KW-0863">Zinc-finger</keyword>
<feature type="compositionally biased region" description="Polar residues" evidence="5">
    <location>
        <begin position="270"/>
        <end position="285"/>
    </location>
</feature>
<dbReference type="GO" id="GO:0004842">
    <property type="term" value="F:ubiquitin-protein transferase activity"/>
    <property type="evidence" value="ECO:0007669"/>
    <property type="project" value="TreeGrafter"/>
</dbReference>
<proteinExistence type="predicted"/>
<comment type="caution">
    <text evidence="8">The sequence shown here is derived from an EMBL/GenBank/DDBJ whole genome shotgun (WGS) entry which is preliminary data.</text>
</comment>
<feature type="compositionally biased region" description="Polar residues" evidence="5">
    <location>
        <begin position="716"/>
        <end position="729"/>
    </location>
</feature>
<dbReference type="GO" id="GO:0048189">
    <property type="term" value="C:Lid2 complex"/>
    <property type="evidence" value="ECO:0007669"/>
    <property type="project" value="TreeGrafter"/>
</dbReference>
<feature type="region of interest" description="Disordered" evidence="5">
    <location>
        <begin position="702"/>
        <end position="739"/>
    </location>
</feature>